<evidence type="ECO:0000313" key="8">
    <source>
        <dbReference type="EMBL" id="CAI9760188.1"/>
    </source>
</evidence>
<evidence type="ECO:0000256" key="4">
    <source>
        <dbReference type="ARBA" id="ARBA00023242"/>
    </source>
</evidence>
<evidence type="ECO:0000256" key="1">
    <source>
        <dbReference type="ARBA" id="ARBA00004123"/>
    </source>
</evidence>
<dbReference type="PROSITE" id="PS50888">
    <property type="entry name" value="BHLH"/>
    <property type="match status" value="1"/>
</dbReference>
<dbReference type="InterPro" id="IPR015660">
    <property type="entry name" value="MASH1/Ascl1a-like"/>
</dbReference>
<protein>
    <recommendedName>
        <fullName evidence="7">BHLH domain-containing protein</fullName>
    </recommendedName>
</protein>
<keyword evidence="2" id="KW-0805">Transcription regulation</keyword>
<sequence>MKSLYSQLSSLLPQQNSMKVVSLPDQLGEATNYIKRLQIDLEKMKQKKDRFNGVGNCISSTMGGLKLPHVEIHATGSVMEVTLITGLDCQFMFTEIIRMFHEEGAEVLNASFSIQDDTILHTIHSKLEESPATEDEASRISEMLKNTSLEASAISMASLVLLLSELLRQENPEYLMQLSSCPSSSSSSSSTNAVSTYSTTRRVVKKSSRSWPNDCSRNAKDKFQDLSRVYVELV</sequence>
<dbReference type="GO" id="GO:0000977">
    <property type="term" value="F:RNA polymerase II transcription regulatory region sequence-specific DNA binding"/>
    <property type="evidence" value="ECO:0007669"/>
    <property type="project" value="TreeGrafter"/>
</dbReference>
<evidence type="ECO:0000256" key="3">
    <source>
        <dbReference type="ARBA" id="ARBA00023163"/>
    </source>
</evidence>
<keyword evidence="3" id="KW-0804">Transcription</keyword>
<accession>A0AAD1Z0S6</accession>
<reference evidence="8" key="1">
    <citation type="submission" date="2023-05" db="EMBL/GenBank/DDBJ databases">
        <authorList>
            <person name="Huff M."/>
        </authorList>
    </citation>
    <scope>NUCLEOTIDE SEQUENCE</scope>
</reference>
<dbReference type="InterPro" id="IPR036638">
    <property type="entry name" value="HLH_DNA-bd_sf"/>
</dbReference>
<dbReference type="GO" id="GO:0046983">
    <property type="term" value="F:protein dimerization activity"/>
    <property type="evidence" value="ECO:0007669"/>
    <property type="project" value="InterPro"/>
</dbReference>
<dbReference type="InterPro" id="IPR011598">
    <property type="entry name" value="bHLH_dom"/>
</dbReference>
<evidence type="ECO:0000259" key="7">
    <source>
        <dbReference type="PROSITE" id="PS50888"/>
    </source>
</evidence>
<evidence type="ECO:0000256" key="5">
    <source>
        <dbReference type="SAM" id="Coils"/>
    </source>
</evidence>
<keyword evidence="4" id="KW-0539">Nucleus</keyword>
<name>A0AAD1Z0S6_9LAMI</name>
<dbReference type="PANTHER" id="PTHR13935:SF90">
    <property type="entry name" value="TRANSCRIPTION FACTOR BHLH162"/>
    <property type="match status" value="1"/>
</dbReference>
<dbReference type="EMBL" id="OU503039">
    <property type="protein sequence ID" value="CAI9760188.1"/>
    <property type="molecule type" value="Genomic_DNA"/>
</dbReference>
<dbReference type="SUPFAM" id="SSF47459">
    <property type="entry name" value="HLH, helix-loop-helix DNA-binding domain"/>
    <property type="match status" value="1"/>
</dbReference>
<evidence type="ECO:0000256" key="2">
    <source>
        <dbReference type="ARBA" id="ARBA00023015"/>
    </source>
</evidence>
<dbReference type="AlphaFoldDB" id="A0AAD1Z0S6"/>
<organism evidence="8 9">
    <name type="scientific">Fraxinus pennsylvanica</name>
    <dbReference type="NCBI Taxonomy" id="56036"/>
    <lineage>
        <taxon>Eukaryota</taxon>
        <taxon>Viridiplantae</taxon>
        <taxon>Streptophyta</taxon>
        <taxon>Embryophyta</taxon>
        <taxon>Tracheophyta</taxon>
        <taxon>Spermatophyta</taxon>
        <taxon>Magnoliopsida</taxon>
        <taxon>eudicotyledons</taxon>
        <taxon>Gunneridae</taxon>
        <taxon>Pentapetalae</taxon>
        <taxon>asterids</taxon>
        <taxon>lamiids</taxon>
        <taxon>Lamiales</taxon>
        <taxon>Oleaceae</taxon>
        <taxon>Oleeae</taxon>
        <taxon>Fraxinus</taxon>
    </lineage>
</organism>
<dbReference type="GO" id="GO:0090575">
    <property type="term" value="C:RNA polymerase II transcription regulator complex"/>
    <property type="evidence" value="ECO:0007669"/>
    <property type="project" value="TreeGrafter"/>
</dbReference>
<keyword evidence="9" id="KW-1185">Reference proteome</keyword>
<feature type="region of interest" description="Disordered" evidence="6">
    <location>
        <begin position="179"/>
        <end position="199"/>
    </location>
</feature>
<gene>
    <name evidence="8" type="ORF">FPE_LOCUS7618</name>
</gene>
<evidence type="ECO:0000256" key="6">
    <source>
        <dbReference type="SAM" id="MobiDB-lite"/>
    </source>
</evidence>
<dbReference type="PANTHER" id="PTHR13935">
    <property type="entry name" value="ACHAETE-SCUTE TRANSCRIPTION FACTOR-RELATED"/>
    <property type="match status" value="1"/>
</dbReference>
<feature type="coiled-coil region" evidence="5">
    <location>
        <begin position="27"/>
        <end position="54"/>
    </location>
</feature>
<comment type="subcellular location">
    <subcellularLocation>
        <location evidence="1">Nucleus</location>
    </subcellularLocation>
</comment>
<keyword evidence="5" id="KW-0175">Coiled coil</keyword>
<feature type="domain" description="BHLH" evidence="7">
    <location>
        <begin position="1"/>
        <end position="37"/>
    </location>
</feature>
<dbReference type="Proteomes" id="UP000834106">
    <property type="component" value="Chromosome 4"/>
</dbReference>
<dbReference type="GO" id="GO:0000981">
    <property type="term" value="F:DNA-binding transcription factor activity, RNA polymerase II-specific"/>
    <property type="evidence" value="ECO:0007669"/>
    <property type="project" value="TreeGrafter"/>
</dbReference>
<evidence type="ECO:0000313" key="9">
    <source>
        <dbReference type="Proteomes" id="UP000834106"/>
    </source>
</evidence>
<proteinExistence type="predicted"/>
<dbReference type="Gene3D" id="4.10.280.10">
    <property type="entry name" value="Helix-loop-helix DNA-binding domain"/>
    <property type="match status" value="1"/>
</dbReference>